<evidence type="ECO:0000313" key="2">
    <source>
        <dbReference type="Proteomes" id="UP001372338"/>
    </source>
</evidence>
<dbReference type="Proteomes" id="UP001372338">
    <property type="component" value="Unassembled WGS sequence"/>
</dbReference>
<organism evidence="1 2">
    <name type="scientific">Crotalaria pallida</name>
    <name type="common">Smooth rattlebox</name>
    <name type="synonym">Crotalaria striata</name>
    <dbReference type="NCBI Taxonomy" id="3830"/>
    <lineage>
        <taxon>Eukaryota</taxon>
        <taxon>Viridiplantae</taxon>
        <taxon>Streptophyta</taxon>
        <taxon>Embryophyta</taxon>
        <taxon>Tracheophyta</taxon>
        <taxon>Spermatophyta</taxon>
        <taxon>Magnoliopsida</taxon>
        <taxon>eudicotyledons</taxon>
        <taxon>Gunneridae</taxon>
        <taxon>Pentapetalae</taxon>
        <taxon>rosids</taxon>
        <taxon>fabids</taxon>
        <taxon>Fabales</taxon>
        <taxon>Fabaceae</taxon>
        <taxon>Papilionoideae</taxon>
        <taxon>50 kb inversion clade</taxon>
        <taxon>genistoids sensu lato</taxon>
        <taxon>core genistoids</taxon>
        <taxon>Crotalarieae</taxon>
        <taxon>Crotalaria</taxon>
    </lineage>
</organism>
<reference evidence="1 2" key="1">
    <citation type="submission" date="2024-01" db="EMBL/GenBank/DDBJ databases">
        <title>The genomes of 5 underutilized Papilionoideae crops provide insights into root nodulation and disease resistanc.</title>
        <authorList>
            <person name="Yuan L."/>
        </authorList>
    </citation>
    <scope>NUCLEOTIDE SEQUENCE [LARGE SCALE GENOMIC DNA]</scope>
    <source>
        <strain evidence="1">ZHUSHIDOU_FW_LH</strain>
        <tissue evidence="1">Leaf</tissue>
    </source>
</reference>
<accession>A0AAN9P9Z3</accession>
<keyword evidence="2" id="KW-1185">Reference proteome</keyword>
<dbReference type="EMBL" id="JAYWIO010000001">
    <property type="protein sequence ID" value="KAK7290361.1"/>
    <property type="molecule type" value="Genomic_DNA"/>
</dbReference>
<comment type="caution">
    <text evidence="1">The sequence shown here is derived from an EMBL/GenBank/DDBJ whole genome shotgun (WGS) entry which is preliminary data.</text>
</comment>
<gene>
    <name evidence="1" type="ORF">RIF29_04721</name>
</gene>
<sequence>MTMTMTMMDLINISTLSLPVLHRKNQCQLNFLKFTPESMCNSFVCISSIPLYQSIIDVLDVIAAKSG</sequence>
<dbReference type="AlphaFoldDB" id="A0AAN9P9Z3"/>
<proteinExistence type="predicted"/>
<protein>
    <submittedName>
        <fullName evidence="1">Uncharacterized protein</fullName>
    </submittedName>
</protein>
<evidence type="ECO:0000313" key="1">
    <source>
        <dbReference type="EMBL" id="KAK7290361.1"/>
    </source>
</evidence>
<name>A0AAN9P9Z3_CROPI</name>